<gene>
    <name evidence="1" type="ORF">OKE68_08920</name>
</gene>
<dbReference type="Proteomes" id="UP001207440">
    <property type="component" value="Unassembled WGS sequence"/>
</dbReference>
<dbReference type="RefSeq" id="WP_214194020.1">
    <property type="nucleotide sequence ID" value="NZ_CP142016.1"/>
</dbReference>
<accession>A0AAP3APM9</accession>
<evidence type="ECO:0000313" key="1">
    <source>
        <dbReference type="EMBL" id="MCW0524434.1"/>
    </source>
</evidence>
<organism evidence="1 2">
    <name type="scientific">Riemerella anatipestifer</name>
    <name type="common">Moraxella anatipestifer</name>
    <dbReference type="NCBI Taxonomy" id="34085"/>
    <lineage>
        <taxon>Bacteria</taxon>
        <taxon>Pseudomonadati</taxon>
        <taxon>Bacteroidota</taxon>
        <taxon>Flavobacteriia</taxon>
        <taxon>Flavobacteriales</taxon>
        <taxon>Weeksellaceae</taxon>
        <taxon>Riemerella</taxon>
    </lineage>
</organism>
<protein>
    <submittedName>
        <fullName evidence="1">Uncharacterized protein</fullName>
    </submittedName>
</protein>
<name>A0AAP3APM9_RIEAN</name>
<comment type="caution">
    <text evidence="1">The sequence shown here is derived from an EMBL/GenBank/DDBJ whole genome shotgun (WGS) entry which is preliminary data.</text>
</comment>
<dbReference type="EMBL" id="JAOZYT010000062">
    <property type="protein sequence ID" value="MCW0524434.1"/>
    <property type="molecule type" value="Genomic_DNA"/>
</dbReference>
<sequence>MLNHQTTAPTANNSSEVQRSLKEVLTVADLTDYKLRYLKEVLTDELDNFHDTINEEIKDERKRAILFDKSNRVIALFAMLKDLLPQVPDYFE</sequence>
<evidence type="ECO:0000313" key="2">
    <source>
        <dbReference type="Proteomes" id="UP001207440"/>
    </source>
</evidence>
<proteinExistence type="predicted"/>
<dbReference type="AlphaFoldDB" id="A0AAP3APM9"/>
<reference evidence="1" key="1">
    <citation type="submission" date="2022-10" db="EMBL/GenBank/DDBJ databases">
        <title>Sifting through the core-genome to identify putative cross-protective antigens against Riemerella anatipestifer.</title>
        <authorList>
            <person name="Zheng X."/>
            <person name="Zhang W."/>
        </authorList>
    </citation>
    <scope>NUCLEOTIDE SEQUENCE</scope>
    <source>
        <strain evidence="1">ZWRA178</strain>
    </source>
</reference>